<comment type="caution">
    <text evidence="2">The sequence shown here is derived from an EMBL/GenBank/DDBJ whole genome shotgun (WGS) entry which is preliminary data.</text>
</comment>
<accession>A0A7W8HG76</accession>
<dbReference type="EMBL" id="JACHGB010000003">
    <property type="protein sequence ID" value="MBB5271519.1"/>
    <property type="molecule type" value="Genomic_DNA"/>
</dbReference>
<evidence type="ECO:0000313" key="3">
    <source>
        <dbReference type="Proteomes" id="UP000532440"/>
    </source>
</evidence>
<protein>
    <submittedName>
        <fullName evidence="2">Uncharacterized protein</fullName>
    </submittedName>
</protein>
<gene>
    <name evidence="2" type="ORF">HNQ70_001529</name>
</gene>
<sequence>MSNTPHQAGAMPALYAALAKAQGAFQAIVKNRDVEITMKSGGRYRFRYADLEEILSKTRPALAANGLALIQRVESNQGGPLLVCCLVHADGGMLTSEVAMPSARDLGDPKSFGAAITYLRRYLVTAMLGVAADDDLDEDGQEMGEPAARTASKPPVAKPQRRAPADAPAAPAPTAAAGDSAPATQGEIAYISKKIEAKGWTKAEAYQAAGLAFDEALQMTKADFVALKAVL</sequence>
<feature type="region of interest" description="Disordered" evidence="1">
    <location>
        <begin position="137"/>
        <end position="181"/>
    </location>
</feature>
<reference evidence="2 3" key="1">
    <citation type="submission" date="2020-08" db="EMBL/GenBank/DDBJ databases">
        <title>Genomic Encyclopedia of Type Strains, Phase IV (KMG-IV): sequencing the most valuable type-strain genomes for metagenomic binning, comparative biology and taxonomic classification.</title>
        <authorList>
            <person name="Goeker M."/>
        </authorList>
    </citation>
    <scope>NUCLEOTIDE SEQUENCE [LARGE SCALE GENOMIC DNA]</scope>
    <source>
        <strain evidence="2 3">DSM 29781</strain>
    </source>
</reference>
<dbReference type="Pfam" id="PF04404">
    <property type="entry name" value="ERF"/>
    <property type="match status" value="1"/>
</dbReference>
<dbReference type="InterPro" id="IPR007499">
    <property type="entry name" value="ERF_bacteria_virus"/>
</dbReference>
<keyword evidence="3" id="KW-1185">Reference proteome</keyword>
<feature type="compositionally biased region" description="Low complexity" evidence="1">
    <location>
        <begin position="165"/>
        <end position="181"/>
    </location>
</feature>
<dbReference type="RefSeq" id="WP_183965969.1">
    <property type="nucleotide sequence ID" value="NZ_BAABEW010000001.1"/>
</dbReference>
<name>A0A7W8HG76_9BURK</name>
<organism evidence="2 3">
    <name type="scientific">Quisquiliibacterium transsilvanicum</name>
    <dbReference type="NCBI Taxonomy" id="1549638"/>
    <lineage>
        <taxon>Bacteria</taxon>
        <taxon>Pseudomonadati</taxon>
        <taxon>Pseudomonadota</taxon>
        <taxon>Betaproteobacteria</taxon>
        <taxon>Burkholderiales</taxon>
        <taxon>Burkholderiaceae</taxon>
        <taxon>Quisquiliibacterium</taxon>
    </lineage>
</organism>
<proteinExistence type="predicted"/>
<dbReference type="AlphaFoldDB" id="A0A7W8HG76"/>
<evidence type="ECO:0000313" key="2">
    <source>
        <dbReference type="EMBL" id="MBB5271519.1"/>
    </source>
</evidence>
<evidence type="ECO:0000256" key="1">
    <source>
        <dbReference type="SAM" id="MobiDB-lite"/>
    </source>
</evidence>
<dbReference type="Proteomes" id="UP000532440">
    <property type="component" value="Unassembled WGS sequence"/>
</dbReference>